<reference evidence="2" key="2">
    <citation type="submission" date="2020-11" db="EMBL/GenBank/DDBJ databases">
        <authorList>
            <person name="McCartney M.A."/>
            <person name="Auch B."/>
            <person name="Kono T."/>
            <person name="Mallez S."/>
            <person name="Becker A."/>
            <person name="Gohl D.M."/>
            <person name="Silverstein K.A.T."/>
            <person name="Koren S."/>
            <person name="Bechman K.B."/>
            <person name="Herman A."/>
            <person name="Abrahante J.E."/>
            <person name="Garbe J."/>
        </authorList>
    </citation>
    <scope>NUCLEOTIDE SEQUENCE</scope>
    <source>
        <strain evidence="2">Duluth1</strain>
        <tissue evidence="2">Whole animal</tissue>
    </source>
</reference>
<feature type="region of interest" description="Disordered" evidence="1">
    <location>
        <begin position="35"/>
        <end position="54"/>
    </location>
</feature>
<dbReference type="Proteomes" id="UP000828390">
    <property type="component" value="Unassembled WGS sequence"/>
</dbReference>
<name>A0A9D4K7E6_DREPO</name>
<keyword evidence="3" id="KW-1185">Reference proteome</keyword>
<sequence length="54" mass="6158">MVGIRGTYTKPFKRILRYIDDEWVCTFKDPLRKNKSYPPQQPIASISPVGCVSG</sequence>
<evidence type="ECO:0000313" key="3">
    <source>
        <dbReference type="Proteomes" id="UP000828390"/>
    </source>
</evidence>
<gene>
    <name evidence="2" type="ORF">DPMN_107556</name>
</gene>
<accession>A0A9D4K7E6</accession>
<reference evidence="2" key="1">
    <citation type="journal article" date="2019" name="bioRxiv">
        <title>The Genome of the Zebra Mussel, Dreissena polymorpha: A Resource for Invasive Species Research.</title>
        <authorList>
            <person name="McCartney M.A."/>
            <person name="Auch B."/>
            <person name="Kono T."/>
            <person name="Mallez S."/>
            <person name="Zhang Y."/>
            <person name="Obille A."/>
            <person name="Becker A."/>
            <person name="Abrahante J.E."/>
            <person name="Garbe J."/>
            <person name="Badalamenti J.P."/>
            <person name="Herman A."/>
            <person name="Mangelson H."/>
            <person name="Liachko I."/>
            <person name="Sullivan S."/>
            <person name="Sone E.D."/>
            <person name="Koren S."/>
            <person name="Silverstein K.A.T."/>
            <person name="Beckman K.B."/>
            <person name="Gohl D.M."/>
        </authorList>
    </citation>
    <scope>NUCLEOTIDE SEQUENCE</scope>
    <source>
        <strain evidence="2">Duluth1</strain>
        <tissue evidence="2">Whole animal</tissue>
    </source>
</reference>
<dbReference type="EMBL" id="JAIWYP010000004">
    <property type="protein sequence ID" value="KAH3834236.1"/>
    <property type="molecule type" value="Genomic_DNA"/>
</dbReference>
<protein>
    <submittedName>
        <fullName evidence="2">Uncharacterized protein</fullName>
    </submittedName>
</protein>
<proteinExistence type="predicted"/>
<dbReference type="AlphaFoldDB" id="A0A9D4K7E6"/>
<evidence type="ECO:0000313" key="2">
    <source>
        <dbReference type="EMBL" id="KAH3834236.1"/>
    </source>
</evidence>
<evidence type="ECO:0000256" key="1">
    <source>
        <dbReference type="SAM" id="MobiDB-lite"/>
    </source>
</evidence>
<comment type="caution">
    <text evidence="2">The sequence shown here is derived from an EMBL/GenBank/DDBJ whole genome shotgun (WGS) entry which is preliminary data.</text>
</comment>
<organism evidence="2 3">
    <name type="scientific">Dreissena polymorpha</name>
    <name type="common">Zebra mussel</name>
    <name type="synonym">Mytilus polymorpha</name>
    <dbReference type="NCBI Taxonomy" id="45954"/>
    <lineage>
        <taxon>Eukaryota</taxon>
        <taxon>Metazoa</taxon>
        <taxon>Spiralia</taxon>
        <taxon>Lophotrochozoa</taxon>
        <taxon>Mollusca</taxon>
        <taxon>Bivalvia</taxon>
        <taxon>Autobranchia</taxon>
        <taxon>Heteroconchia</taxon>
        <taxon>Euheterodonta</taxon>
        <taxon>Imparidentia</taxon>
        <taxon>Neoheterodontei</taxon>
        <taxon>Myida</taxon>
        <taxon>Dreissenoidea</taxon>
        <taxon>Dreissenidae</taxon>
        <taxon>Dreissena</taxon>
    </lineage>
</organism>